<reference evidence="1" key="2">
    <citation type="submission" date="2023-04" db="EMBL/GenBank/DDBJ databases">
        <authorList>
            <person name="Bruccoleri R.E."/>
            <person name="Oakeley E.J."/>
            <person name="Faust A.-M."/>
            <person name="Dessus-Babus S."/>
            <person name="Altorfer M."/>
            <person name="Burckhardt D."/>
            <person name="Oertli M."/>
            <person name="Naumann U."/>
            <person name="Petersen F."/>
            <person name="Wong J."/>
        </authorList>
    </citation>
    <scope>NUCLEOTIDE SEQUENCE</scope>
    <source>
        <strain evidence="1">GSM-AAB239-AS_SAM_17_03QT</strain>
        <tissue evidence="1">Leaf</tissue>
    </source>
</reference>
<comment type="caution">
    <text evidence="1">The sequence shown here is derived from an EMBL/GenBank/DDBJ whole genome shotgun (WGS) entry which is preliminary data.</text>
</comment>
<protein>
    <submittedName>
        <fullName evidence="1">22.0 kDa class IV heat shock protein-like</fullName>
    </submittedName>
</protein>
<sequence>MCSGAALAVVVPSCCSPSAS</sequence>
<evidence type="ECO:0000313" key="1">
    <source>
        <dbReference type="EMBL" id="KAJ6821223.1"/>
    </source>
</evidence>
<organism evidence="1 2">
    <name type="scientific">Iris pallida</name>
    <name type="common">Sweet iris</name>
    <dbReference type="NCBI Taxonomy" id="29817"/>
    <lineage>
        <taxon>Eukaryota</taxon>
        <taxon>Viridiplantae</taxon>
        <taxon>Streptophyta</taxon>
        <taxon>Embryophyta</taxon>
        <taxon>Tracheophyta</taxon>
        <taxon>Spermatophyta</taxon>
        <taxon>Magnoliopsida</taxon>
        <taxon>Liliopsida</taxon>
        <taxon>Asparagales</taxon>
        <taxon>Iridaceae</taxon>
        <taxon>Iridoideae</taxon>
        <taxon>Irideae</taxon>
        <taxon>Iris</taxon>
    </lineage>
</organism>
<accession>A0AAX6FYD1</accession>
<gene>
    <name evidence="1" type="ORF">M6B38_393395</name>
</gene>
<reference evidence="1" key="1">
    <citation type="journal article" date="2023" name="GigaByte">
        <title>Genome assembly of the bearded iris, Iris pallida Lam.</title>
        <authorList>
            <person name="Bruccoleri R.E."/>
            <person name="Oakeley E.J."/>
            <person name="Faust A.M.E."/>
            <person name="Altorfer M."/>
            <person name="Dessus-Babus S."/>
            <person name="Burckhardt D."/>
            <person name="Oertli M."/>
            <person name="Naumann U."/>
            <person name="Petersen F."/>
            <person name="Wong J."/>
        </authorList>
    </citation>
    <scope>NUCLEOTIDE SEQUENCE</scope>
    <source>
        <strain evidence="1">GSM-AAB239-AS_SAM_17_03QT</strain>
    </source>
</reference>
<dbReference type="Proteomes" id="UP001140949">
    <property type="component" value="Unassembled WGS sequence"/>
</dbReference>
<dbReference type="EMBL" id="JANAVB010025000">
    <property type="protein sequence ID" value="KAJ6821223.1"/>
    <property type="molecule type" value="Genomic_DNA"/>
</dbReference>
<dbReference type="AlphaFoldDB" id="A0AAX6FYD1"/>
<keyword evidence="2" id="KW-1185">Reference proteome</keyword>
<name>A0AAX6FYD1_IRIPA</name>
<evidence type="ECO:0000313" key="2">
    <source>
        <dbReference type="Proteomes" id="UP001140949"/>
    </source>
</evidence>
<proteinExistence type="predicted"/>
<keyword evidence="1" id="KW-0346">Stress response</keyword>